<keyword evidence="8" id="KW-1185">Reference proteome</keyword>
<feature type="region of interest" description="Disordered" evidence="6">
    <location>
        <begin position="345"/>
        <end position="364"/>
    </location>
</feature>
<keyword evidence="2" id="KW-0677">Repeat</keyword>
<dbReference type="FunCoup" id="A0A6P8SQR2">
    <property type="interactions" value="238"/>
</dbReference>
<dbReference type="CTD" id="128611"/>
<dbReference type="PANTHER" id="PTHR47166">
    <property type="entry name" value="ZINC FINGER PROTEIN 831"/>
    <property type="match status" value="1"/>
</dbReference>
<keyword evidence="1" id="KW-0479">Metal-binding</keyword>
<evidence type="ECO:0000256" key="3">
    <source>
        <dbReference type="ARBA" id="ARBA00022771"/>
    </source>
</evidence>
<organism evidence="8 9">
    <name type="scientific">Geotrypetes seraphini</name>
    <name type="common">Gaboon caecilian</name>
    <name type="synonym">Caecilia seraphini</name>
    <dbReference type="NCBI Taxonomy" id="260995"/>
    <lineage>
        <taxon>Eukaryota</taxon>
        <taxon>Metazoa</taxon>
        <taxon>Chordata</taxon>
        <taxon>Craniata</taxon>
        <taxon>Vertebrata</taxon>
        <taxon>Euteleostomi</taxon>
        <taxon>Amphibia</taxon>
        <taxon>Gymnophiona</taxon>
        <taxon>Geotrypetes</taxon>
    </lineage>
</organism>
<dbReference type="KEGG" id="gsh:117368908"/>
<dbReference type="InterPro" id="IPR013087">
    <property type="entry name" value="Znf_C2H2_type"/>
</dbReference>
<keyword evidence="3 5" id="KW-0863">Zinc-finger</keyword>
<evidence type="ECO:0000313" key="8">
    <source>
        <dbReference type="Proteomes" id="UP000515159"/>
    </source>
</evidence>
<feature type="compositionally biased region" description="Polar residues" evidence="6">
    <location>
        <begin position="518"/>
        <end position="529"/>
    </location>
</feature>
<feature type="compositionally biased region" description="Basic and acidic residues" evidence="6">
    <location>
        <begin position="586"/>
        <end position="612"/>
    </location>
</feature>
<sequence>MEAERTRCTAAFSPPPAPAVYVPVYQLQLQPVTLSVALAQPGPAQARGGRHLCPHCGRDCLKPSVLEKHVRSHTGERPFPCATCRVAFKTQSNLYKHRRTQTHVHNARLAAPGRREEQPERRAGRAVVRQCESSDSGYLSHADSTELQGWGGGGGGGSLSEQSPPEAEGPDRKRLEEHIAKLISRNQALVDDTQLDNVRPRKTALSKQGSLDLPMPYTYKDSFHFDIKPLDGTRKKPASLLAAKSTLTPLGKTKPLFFHSVPTQFSTTIDCVPVARSNSMPLFLEGTRTLQEKLGSPFLTHNPLNDNVSSLLHSSDQISAPSVDFPNSHPRGLVRQAAVDDLQLSSASDHPPSEEGKKQKGEVSIARCKAASKKSSQKKLKMFSQEKWQIYGDETFKKLYQKVTDSESTKKLKQDEISSKEPIASVSNHQKLARTVAVGQYEDGNVPNNHAVEMSSALTKTAQSDDISSSRQPTRGCFTELMETSRPTDPGERSEKKTRSPQGQPDTSQSSSPSSTSLQRASDPPSTKSLDADRAFLASVNLQHAHLDEQPDLNVLNLNLSNVACGHGERNDQEDCPQAQVVLTPHDGDSHQNNDQESEKLPSERKKLKVEELQSTDNLSVQSGPSKEQNSGTDGIILKDAYNDSRALTVSVENEGEKPTGAQTDVYIRSFDTEQRVKGQNESLDSWVNLNHVLDSADTVLSTFCPAFQGSALPKEWDQVSTKQGEKCTSCRLNHSAEVRNKSLANSSNCPEAPLVENTFSPKYLLRLPYADVLSHPPEQEKVSAASGPGVMTKDLYSISSASVSAEPELDPSLQPQPAHESVLKGLVRDTHVQKGLMEPSVPSTMSPNTIPLHTAHSFDSKTWKEENKLLQAESCNKENREQVKSKVENIKPEARSTESSREVLPLSPGCNCSFIITSSDAGESQHLQKANNVVIVTPCSSKGNSTEHKKPPAVQWQAGDTSPNSFIHAPQSSKHSVCERKMPGYFNQYFGSIYCHTVTTQQRGGSSLPNRSLNFPLGNSKGSNTKASFPCLNTEPRITWCCLTRSLALPTEQKEKSLFAHCSQVCRRNEQTPLSGPDTSVLDPKNAGKGGNPGLTTTGNPKVLVSASTLGLQKERQANPVSITGSFAKGREIPCRNEKLAGNKVSGGDDLHEIKVTKNRYRAESPGPAHFKAHRLCKQQWLPSKCSFPAMRYGQKQERRCHFPKYRATGMFFKKTVGYRCSKRKSSSGVAKIANARGLCVKETAPGLQTETCNAVCCGDDLNPVAREGESHSGTLFSCSSNSDHSREKEDVNAQDNASSFDEGVIADLTPQIPASSSPQAPASLASASFTQAASVLQASVISDICSAAAVPSAFQKLLTAESKQSTQSDLMNLSFWPSYPEHKETGRTQPLQVLPSAMIDLVSSESKVINKMGIVKMESQGQSLAALNPLQSTMDRKDEVTERCMTVQQGPLAEKMHPKTSLEDCCSVSLHSANDLPSRGFMPYTSQVSTEISSISLVSNRTRQQPETTLTTLKAQMSSFSLTKTIASSEKPSKTSKKRSLELMRNQTRVEYEDSSSDDEGRLVIEI</sequence>
<dbReference type="SUPFAM" id="SSF57667">
    <property type="entry name" value="beta-beta-alpha zinc fingers"/>
    <property type="match status" value="1"/>
</dbReference>
<evidence type="ECO:0000256" key="6">
    <source>
        <dbReference type="SAM" id="MobiDB-lite"/>
    </source>
</evidence>
<evidence type="ECO:0000256" key="1">
    <source>
        <dbReference type="ARBA" id="ARBA00022723"/>
    </source>
</evidence>
<feature type="region of interest" description="Disordered" evidence="6">
    <location>
        <begin position="107"/>
        <end position="172"/>
    </location>
</feature>
<feature type="compositionally biased region" description="Polar residues" evidence="6">
    <location>
        <begin position="1273"/>
        <end position="1284"/>
    </location>
</feature>
<feature type="compositionally biased region" description="Polar residues" evidence="6">
    <location>
        <begin position="457"/>
        <end position="473"/>
    </location>
</feature>
<dbReference type="PROSITE" id="PS50157">
    <property type="entry name" value="ZINC_FINGER_C2H2_2"/>
    <property type="match status" value="2"/>
</dbReference>
<dbReference type="SMART" id="SM00355">
    <property type="entry name" value="ZnF_C2H2"/>
    <property type="match status" value="2"/>
</dbReference>
<evidence type="ECO:0000256" key="4">
    <source>
        <dbReference type="ARBA" id="ARBA00022833"/>
    </source>
</evidence>
<feature type="domain" description="C2H2-type" evidence="7">
    <location>
        <begin position="51"/>
        <end position="78"/>
    </location>
</feature>
<name>A0A6P8SQR2_GEOSA</name>
<keyword evidence="4" id="KW-0862">Zinc</keyword>
<dbReference type="PROSITE" id="PS00028">
    <property type="entry name" value="ZINC_FINGER_C2H2_1"/>
    <property type="match status" value="2"/>
</dbReference>
<accession>A0A6P8SQR2</accession>
<dbReference type="InterPro" id="IPR036236">
    <property type="entry name" value="Znf_C2H2_sf"/>
</dbReference>
<evidence type="ECO:0000256" key="2">
    <source>
        <dbReference type="ARBA" id="ARBA00022737"/>
    </source>
</evidence>
<dbReference type="FunFam" id="3.30.160.60:FF:000710">
    <property type="entry name" value="Zinc finger protein 768"/>
    <property type="match status" value="1"/>
</dbReference>
<dbReference type="RefSeq" id="XP_033818563.1">
    <property type="nucleotide sequence ID" value="XM_033962672.1"/>
</dbReference>
<feature type="region of interest" description="Disordered" evidence="6">
    <location>
        <begin position="1071"/>
        <end position="1102"/>
    </location>
</feature>
<proteinExistence type="predicted"/>
<feature type="compositionally biased region" description="Basic and acidic residues" evidence="6">
    <location>
        <begin position="113"/>
        <end position="123"/>
    </location>
</feature>
<feature type="domain" description="C2H2-type" evidence="7">
    <location>
        <begin position="79"/>
        <end position="108"/>
    </location>
</feature>
<feature type="region of interest" description="Disordered" evidence="6">
    <location>
        <begin position="1273"/>
        <end position="1298"/>
    </location>
</feature>
<feature type="compositionally biased region" description="Basic and acidic residues" evidence="6">
    <location>
        <begin position="489"/>
        <end position="498"/>
    </location>
</feature>
<feature type="compositionally biased region" description="Low complexity" evidence="6">
    <location>
        <begin position="500"/>
        <end position="517"/>
    </location>
</feature>
<dbReference type="GeneID" id="117368908"/>
<evidence type="ECO:0000256" key="5">
    <source>
        <dbReference type="PROSITE-ProRule" id="PRU00042"/>
    </source>
</evidence>
<evidence type="ECO:0000313" key="9">
    <source>
        <dbReference type="RefSeq" id="XP_033818563.1"/>
    </source>
</evidence>
<feature type="compositionally biased region" description="Basic and acidic residues" evidence="6">
    <location>
        <begin position="351"/>
        <end position="361"/>
    </location>
</feature>
<feature type="region of interest" description="Disordered" evidence="6">
    <location>
        <begin position="457"/>
        <end position="529"/>
    </location>
</feature>
<protein>
    <submittedName>
        <fullName evidence="9">Zinc finger protein 831 isoform X1</fullName>
    </submittedName>
</protein>
<feature type="compositionally biased region" description="Polar residues" evidence="6">
    <location>
        <begin position="613"/>
        <end position="633"/>
    </location>
</feature>
<dbReference type="Gene3D" id="3.30.160.60">
    <property type="entry name" value="Classic Zinc Finger"/>
    <property type="match status" value="2"/>
</dbReference>
<dbReference type="PANTHER" id="PTHR47166:SF1">
    <property type="entry name" value="ZINC FINGER PROTEIN 831"/>
    <property type="match status" value="1"/>
</dbReference>
<dbReference type="OrthoDB" id="6077919at2759"/>
<feature type="region of interest" description="Disordered" evidence="6">
    <location>
        <begin position="583"/>
        <end position="634"/>
    </location>
</feature>
<gene>
    <name evidence="9" type="primary">ZNF831</name>
</gene>
<dbReference type="InParanoid" id="A0A6P8SQR2"/>
<evidence type="ECO:0000259" key="7">
    <source>
        <dbReference type="PROSITE" id="PS50157"/>
    </source>
</evidence>
<reference evidence="9" key="1">
    <citation type="submission" date="2025-08" db="UniProtKB">
        <authorList>
            <consortium name="RefSeq"/>
        </authorList>
    </citation>
    <scope>IDENTIFICATION</scope>
</reference>
<dbReference type="Proteomes" id="UP000515159">
    <property type="component" value="Chromosome 11"/>
</dbReference>
<feature type="compositionally biased region" description="Gly residues" evidence="6">
    <location>
        <begin position="149"/>
        <end position="158"/>
    </location>
</feature>
<dbReference type="GO" id="GO:0008270">
    <property type="term" value="F:zinc ion binding"/>
    <property type="evidence" value="ECO:0007669"/>
    <property type="project" value="UniProtKB-KW"/>
</dbReference>